<proteinExistence type="predicted"/>
<evidence type="ECO:0000313" key="2">
    <source>
        <dbReference type="Proteomes" id="UP000035760"/>
    </source>
</evidence>
<dbReference type="Proteomes" id="UP000035760">
    <property type="component" value="Unassembled WGS sequence"/>
</dbReference>
<comment type="caution">
    <text evidence="1">The sequence shown here is derived from an EMBL/GenBank/DDBJ whole genome shotgun (WGS) entry which is preliminary data.</text>
</comment>
<keyword evidence="2" id="KW-1185">Reference proteome</keyword>
<dbReference type="EMBL" id="CBTJ020000108">
    <property type="protein sequence ID" value="CDI04325.1"/>
    <property type="molecule type" value="Genomic_DNA"/>
</dbReference>
<organism evidence="1 2">
    <name type="scientific">Candidatus Competibacter denitrificans Run_A_D11</name>
    <dbReference type="NCBI Taxonomy" id="1400863"/>
    <lineage>
        <taxon>Bacteria</taxon>
        <taxon>Pseudomonadati</taxon>
        <taxon>Pseudomonadota</taxon>
        <taxon>Gammaproteobacteria</taxon>
        <taxon>Candidatus Competibacteraceae</taxon>
        <taxon>Candidatus Competibacter</taxon>
    </lineage>
</organism>
<dbReference type="STRING" id="1400863.BN873_950008"/>
<accession>W6MCT8</accession>
<dbReference type="RefSeq" id="WP_139031762.1">
    <property type="nucleotide sequence ID" value="NZ_CBTJ020000108.1"/>
</dbReference>
<evidence type="ECO:0000313" key="1">
    <source>
        <dbReference type="EMBL" id="CDI04325.1"/>
    </source>
</evidence>
<reference evidence="1" key="2">
    <citation type="submission" date="2014-03" db="EMBL/GenBank/DDBJ databases">
        <title>Candidatus Competibacter-lineage genomes retrieved from metagenomes reveal functional metabolic diversity.</title>
        <authorList>
            <person name="McIlroy S.J."/>
            <person name="Albertsen M."/>
            <person name="Andresen E.K."/>
            <person name="Saunders A.M."/>
            <person name="Kristiansen R."/>
            <person name="Stokholm-Bjerregaard M."/>
            <person name="Nielsen K.L."/>
            <person name="Nielsen P.H."/>
        </authorList>
    </citation>
    <scope>NUCLEOTIDE SEQUENCE</scope>
    <source>
        <strain evidence="1">Run_A_D11</strain>
    </source>
</reference>
<dbReference type="AlphaFoldDB" id="W6MCT8"/>
<name>W6MCT8_9GAMM</name>
<reference evidence="1" key="1">
    <citation type="submission" date="2013-07" db="EMBL/GenBank/DDBJ databases">
        <authorList>
            <person name="McIlroy S."/>
        </authorList>
    </citation>
    <scope>NUCLEOTIDE SEQUENCE [LARGE SCALE GENOMIC DNA]</scope>
    <source>
        <strain evidence="1">Run_A_D11</strain>
    </source>
</reference>
<protein>
    <submittedName>
        <fullName evidence="1">Uncharacterized protein</fullName>
    </submittedName>
</protein>
<sequence>MDMELKHGSFGCLAHPGKGCVILIHEHAIKEAPVRRKKLLSDHEKALLESDEWLDVQQFESDCFNYAMFDF</sequence>
<gene>
    <name evidence="1" type="ORF">BN873_950008</name>
</gene>